<reference evidence="11 12" key="1">
    <citation type="submission" date="2017-11" db="EMBL/GenBank/DDBJ databases">
        <title>De novo assembly and phasing of dikaryotic genomes from two isolates of Puccinia coronata f. sp. avenae, the causal agent of oat crown rust.</title>
        <authorList>
            <person name="Miller M.E."/>
            <person name="Zhang Y."/>
            <person name="Omidvar V."/>
            <person name="Sperschneider J."/>
            <person name="Schwessinger B."/>
            <person name="Raley C."/>
            <person name="Palmer J.M."/>
            <person name="Garnica D."/>
            <person name="Upadhyaya N."/>
            <person name="Rathjen J."/>
            <person name="Taylor J.M."/>
            <person name="Park R.F."/>
            <person name="Dodds P.N."/>
            <person name="Hirsch C.D."/>
            <person name="Kianian S.F."/>
            <person name="Figueroa M."/>
        </authorList>
    </citation>
    <scope>NUCLEOTIDE SEQUENCE [LARGE SCALE GENOMIC DNA]</scope>
    <source>
        <strain evidence="11">12NC29</strain>
    </source>
</reference>
<evidence type="ECO:0000256" key="6">
    <source>
        <dbReference type="ARBA" id="ARBA00022777"/>
    </source>
</evidence>
<dbReference type="InterPro" id="IPR043001">
    <property type="entry name" value="IP5_2-K_N_lobe"/>
</dbReference>
<dbReference type="Proteomes" id="UP000235388">
    <property type="component" value="Unassembled WGS sequence"/>
</dbReference>
<dbReference type="EC" id="2.7.1.158" evidence="2 8"/>
<dbReference type="PANTHER" id="PTHR14456">
    <property type="entry name" value="INOSITOL POLYPHOSPHATE KINASE 1"/>
    <property type="match status" value="1"/>
</dbReference>
<dbReference type="InterPro" id="IPR009286">
    <property type="entry name" value="Ins_P5_2-kin"/>
</dbReference>
<feature type="region of interest" description="Disordered" evidence="9">
    <location>
        <begin position="259"/>
        <end position="285"/>
    </location>
</feature>
<evidence type="ECO:0000256" key="8">
    <source>
        <dbReference type="RuleBase" id="RU364126"/>
    </source>
</evidence>
<dbReference type="Gene3D" id="3.30.200.110">
    <property type="entry name" value="Inositol-pentakisphosphate 2-kinase, N-lobe"/>
    <property type="match status" value="1"/>
</dbReference>
<comment type="catalytic activity">
    <reaction evidence="1 8">
        <text>1D-myo-inositol 1,3,4,5,6-pentakisphosphate + ATP = 1D-myo-inositol hexakisphosphate + ADP + H(+)</text>
        <dbReference type="Rhea" id="RHEA:20313"/>
        <dbReference type="ChEBI" id="CHEBI:15378"/>
        <dbReference type="ChEBI" id="CHEBI:30616"/>
        <dbReference type="ChEBI" id="CHEBI:57733"/>
        <dbReference type="ChEBI" id="CHEBI:58130"/>
        <dbReference type="ChEBI" id="CHEBI:456216"/>
        <dbReference type="EC" id="2.7.1.158"/>
    </reaction>
</comment>
<dbReference type="Pfam" id="PF06090">
    <property type="entry name" value="Ins_P5_2-kin"/>
    <property type="match status" value="1"/>
</dbReference>
<dbReference type="PANTHER" id="PTHR14456:SF2">
    <property type="entry name" value="INOSITOL-PENTAKISPHOSPHATE 2-KINASE"/>
    <property type="match status" value="1"/>
</dbReference>
<evidence type="ECO:0000256" key="2">
    <source>
        <dbReference type="ARBA" id="ARBA00012023"/>
    </source>
</evidence>
<accession>A0A2N5SJ37</accession>
<evidence type="ECO:0000256" key="3">
    <source>
        <dbReference type="ARBA" id="ARBA00014846"/>
    </source>
</evidence>
<comment type="function">
    <text evidence="8">Phosphorylates Ins(1,3,4,5,6)P5 at position 2 to form Ins(1,2,3,4,5,6)P6 (InsP6 or phytate).</text>
</comment>
<evidence type="ECO:0000313" key="11">
    <source>
        <dbReference type="EMBL" id="PLW13260.1"/>
    </source>
</evidence>
<dbReference type="GO" id="GO:0005524">
    <property type="term" value="F:ATP binding"/>
    <property type="evidence" value="ECO:0007669"/>
    <property type="project" value="UniProtKB-KW"/>
</dbReference>
<keyword evidence="12" id="KW-1185">Reference proteome</keyword>
<keyword evidence="5 8" id="KW-0547">Nucleotide-binding</keyword>
<evidence type="ECO:0000256" key="5">
    <source>
        <dbReference type="ARBA" id="ARBA00022741"/>
    </source>
</evidence>
<dbReference type="EMBL" id="PGCJ01001370">
    <property type="protein sequence ID" value="PLW05953.1"/>
    <property type="molecule type" value="Genomic_DNA"/>
</dbReference>
<dbReference type="STRING" id="200324.A0A2N5SJ37"/>
<dbReference type="GO" id="GO:0032958">
    <property type="term" value="P:inositol phosphate biosynthetic process"/>
    <property type="evidence" value="ECO:0007669"/>
    <property type="project" value="TreeGrafter"/>
</dbReference>
<organism evidence="11 12">
    <name type="scientific">Puccinia coronata f. sp. avenae</name>
    <dbReference type="NCBI Taxonomy" id="200324"/>
    <lineage>
        <taxon>Eukaryota</taxon>
        <taxon>Fungi</taxon>
        <taxon>Dikarya</taxon>
        <taxon>Basidiomycota</taxon>
        <taxon>Pucciniomycotina</taxon>
        <taxon>Pucciniomycetes</taxon>
        <taxon>Pucciniales</taxon>
        <taxon>Pucciniaceae</taxon>
        <taxon>Puccinia</taxon>
    </lineage>
</organism>
<proteinExistence type="predicted"/>
<dbReference type="EMBL" id="PGCJ01000955">
    <property type="protein sequence ID" value="PLW13260.1"/>
    <property type="molecule type" value="Genomic_DNA"/>
</dbReference>
<evidence type="ECO:0000256" key="7">
    <source>
        <dbReference type="ARBA" id="ARBA00022840"/>
    </source>
</evidence>
<sequence>MEWSSSAISSSLPSQWRYVAEGAANLILAYSPPADGTVCEHLTGKCLRLAKRATGSPATGSNPAGSTHITPGEFTRRFLAAVIPSELLLAFQHVPLDPSHRTWLQDIAALVHAMRPPAKRAHSEIDLAARHAVIMDNLTGPPTGADDAPLMLSFEIKPKWASLPRAPEWLHPTSIETKTQFCRTCVFRAVRALEHPSTPTDPASSPAQQQQQQKQQKEQSLNAYYTSPQRFCALQLFSTGHPAHLRQALTRLLAEWQFRPRSSPSPDPVHEPAPGPEGASPLGPTHAHNNLKVFCNGVLLDPVSVQIDPQMVEVLAVTLERSGVLVRLADLQRRLDPLDIEGLFAELDGAPGGGDAVLAEPVTVAELDAIIPLLAESIAPTECARAFARLPLRTKAVMYALAMTLRDCSLFVRLPLLQDPLSPTSCISRFSPATDALASPAAHSLVKIIDLDLKPITRLHKYLANDRATFSRFTNLLLSSHSSQHTSCVQLTSSPPVLPS</sequence>
<keyword evidence="6 8" id="KW-0418">Kinase</keyword>
<evidence type="ECO:0000256" key="9">
    <source>
        <dbReference type="SAM" id="MobiDB-lite"/>
    </source>
</evidence>
<dbReference type="GO" id="GO:0005634">
    <property type="term" value="C:nucleus"/>
    <property type="evidence" value="ECO:0007669"/>
    <property type="project" value="TreeGrafter"/>
</dbReference>
<feature type="compositionally biased region" description="Low complexity" evidence="9">
    <location>
        <begin position="196"/>
        <end position="214"/>
    </location>
</feature>
<evidence type="ECO:0000313" key="12">
    <source>
        <dbReference type="Proteomes" id="UP000235388"/>
    </source>
</evidence>
<evidence type="ECO:0000313" key="10">
    <source>
        <dbReference type="EMBL" id="PLW05953.1"/>
    </source>
</evidence>
<keyword evidence="4 8" id="KW-0808">Transferase</keyword>
<protein>
    <recommendedName>
        <fullName evidence="3 8">Inositol-pentakisphosphate 2-kinase</fullName>
        <ecNumber evidence="2 8">2.7.1.158</ecNumber>
    </recommendedName>
</protein>
<dbReference type="AlphaFoldDB" id="A0A2N5SJ37"/>
<comment type="caution">
    <text evidence="11">The sequence shown here is derived from an EMBL/GenBank/DDBJ whole genome shotgun (WGS) entry which is preliminary data.</text>
</comment>
<dbReference type="OrthoDB" id="272370at2759"/>
<dbReference type="GO" id="GO:0035299">
    <property type="term" value="F:inositol-1,3,4,5,6-pentakisphosphate 2-kinase activity"/>
    <property type="evidence" value="ECO:0007669"/>
    <property type="project" value="UniProtKB-EC"/>
</dbReference>
<feature type="region of interest" description="Disordered" evidence="9">
    <location>
        <begin position="195"/>
        <end position="220"/>
    </location>
</feature>
<gene>
    <name evidence="11" type="ORF">PCANC_18942</name>
    <name evidence="10" type="ORF">PCANC_28213</name>
</gene>
<feature type="compositionally biased region" description="Pro residues" evidence="9">
    <location>
        <begin position="263"/>
        <end position="275"/>
    </location>
</feature>
<name>A0A2N5SJ37_9BASI</name>
<keyword evidence="7 8" id="KW-0067">ATP-binding</keyword>
<evidence type="ECO:0000256" key="1">
    <source>
        <dbReference type="ARBA" id="ARBA00001774"/>
    </source>
</evidence>
<evidence type="ECO:0000256" key="4">
    <source>
        <dbReference type="ARBA" id="ARBA00022679"/>
    </source>
</evidence>
<comment type="domain">
    <text evidence="8">The EXKPK motif is conserved in inositol-pentakisphosphate 2-kinases of both family 1 and 2.</text>
</comment>